<protein>
    <recommendedName>
        <fullName evidence="2">PID domain-containing protein</fullName>
    </recommendedName>
</protein>
<feature type="compositionally biased region" description="Acidic residues" evidence="1">
    <location>
        <begin position="61"/>
        <end position="71"/>
    </location>
</feature>
<dbReference type="Gene3D" id="2.30.29.30">
    <property type="entry name" value="Pleckstrin-homology domain (PH domain)/Phosphotyrosine-binding domain (PTB)"/>
    <property type="match status" value="1"/>
</dbReference>
<comment type="caution">
    <text evidence="3">The sequence shown here is derived from an EMBL/GenBank/DDBJ whole genome shotgun (WGS) entry which is preliminary data.</text>
</comment>
<dbReference type="Pfam" id="PF12473">
    <property type="entry name" value="DUF3694"/>
    <property type="match status" value="1"/>
</dbReference>
<evidence type="ECO:0000256" key="1">
    <source>
        <dbReference type="SAM" id="MobiDB-lite"/>
    </source>
</evidence>
<sequence length="409" mass="45413">MDDRASLKKVSGSTESVATVTSEEFVLVQSNAGSPQSSEGRPRLKMSCNGDEQLEKAMEEVLGDEDDEEEVKEEKSSTEKMEKHEEPKNHNLGPTAPGKSSSHSAVEVPPMLSLFCFLLVKCETPGQRSSLSSSRPEEDSVQFNKLCYLGCTWVKAPRNEAEAQRAMATLRAESAIPIPIILHVPCGPNGSVRIVEQSSGTEIASFPIYKVLFCARGKEGTVESDCFSFTESYRSSEDFQIHVFSCEIKEAVSRILYSFSTAFRRSSKPADSVDSAQSGPSESDLFCFTVTWTSKRTTARATSVKLTFQTPPINILNFLLGKKNMRRSSVPKDRDKFYFKLRQSVQKKVVVSVQQVTNKELGVESCDPHPCCKLSASSVRVQCEFDARRDLHDSARLVRECLKPMRPCT</sequence>
<dbReference type="EMBL" id="JBBPFD010000018">
    <property type="protein sequence ID" value="KAK7888597.1"/>
    <property type="molecule type" value="Genomic_DNA"/>
</dbReference>
<dbReference type="Pfam" id="PF00640">
    <property type="entry name" value="PID"/>
    <property type="match status" value="1"/>
</dbReference>
<feature type="region of interest" description="Disordered" evidence="1">
    <location>
        <begin position="1"/>
        <end position="105"/>
    </location>
</feature>
<dbReference type="SMART" id="SM00462">
    <property type="entry name" value="PTB"/>
    <property type="match status" value="1"/>
</dbReference>
<evidence type="ECO:0000313" key="3">
    <source>
        <dbReference type="EMBL" id="KAK7888597.1"/>
    </source>
</evidence>
<reference evidence="4" key="1">
    <citation type="submission" date="2024-04" db="EMBL/GenBank/DDBJ databases">
        <title>Salinicola lusitanus LLJ914,a marine bacterium isolated from the Okinawa Trough.</title>
        <authorList>
            <person name="Li J."/>
        </authorList>
    </citation>
    <scope>NUCLEOTIDE SEQUENCE [LARGE SCALE GENOMIC DNA]</scope>
</reference>
<dbReference type="CDD" id="cd01211">
    <property type="entry name" value="PTB_Rab6GAP"/>
    <property type="match status" value="1"/>
</dbReference>
<evidence type="ECO:0000313" key="4">
    <source>
        <dbReference type="Proteomes" id="UP001460270"/>
    </source>
</evidence>
<gene>
    <name evidence="3" type="ORF">WMY93_024157</name>
</gene>
<dbReference type="InterPro" id="IPR011993">
    <property type="entry name" value="PH-like_dom_sf"/>
</dbReference>
<dbReference type="AlphaFoldDB" id="A0AAW0N9X9"/>
<dbReference type="PROSITE" id="PS01179">
    <property type="entry name" value="PID"/>
    <property type="match status" value="1"/>
</dbReference>
<name>A0AAW0N9X9_9GOBI</name>
<feature type="domain" description="PID" evidence="2">
    <location>
        <begin position="191"/>
        <end position="263"/>
    </location>
</feature>
<dbReference type="FunFam" id="2.30.29.30:FF:000202">
    <property type="entry name" value="rab GTPase-activating protein 1-like isoform X1"/>
    <property type="match status" value="1"/>
</dbReference>
<proteinExistence type="predicted"/>
<accession>A0AAW0N9X9</accession>
<dbReference type="InterPro" id="IPR022164">
    <property type="entry name" value="Kinesin-like"/>
</dbReference>
<keyword evidence="4" id="KW-1185">Reference proteome</keyword>
<feature type="compositionally biased region" description="Basic and acidic residues" evidence="1">
    <location>
        <begin position="72"/>
        <end position="89"/>
    </location>
</feature>
<dbReference type="SUPFAM" id="SSF50729">
    <property type="entry name" value="PH domain-like"/>
    <property type="match status" value="1"/>
</dbReference>
<dbReference type="InterPro" id="IPR006020">
    <property type="entry name" value="PTB/PI_dom"/>
</dbReference>
<organism evidence="3 4">
    <name type="scientific">Mugilogobius chulae</name>
    <name type="common">yellowstripe goby</name>
    <dbReference type="NCBI Taxonomy" id="88201"/>
    <lineage>
        <taxon>Eukaryota</taxon>
        <taxon>Metazoa</taxon>
        <taxon>Chordata</taxon>
        <taxon>Craniata</taxon>
        <taxon>Vertebrata</taxon>
        <taxon>Euteleostomi</taxon>
        <taxon>Actinopterygii</taxon>
        <taxon>Neopterygii</taxon>
        <taxon>Teleostei</taxon>
        <taxon>Neoteleostei</taxon>
        <taxon>Acanthomorphata</taxon>
        <taxon>Gobiaria</taxon>
        <taxon>Gobiiformes</taxon>
        <taxon>Gobioidei</taxon>
        <taxon>Gobiidae</taxon>
        <taxon>Gobionellinae</taxon>
        <taxon>Mugilogobius</taxon>
    </lineage>
</organism>
<evidence type="ECO:0000259" key="2">
    <source>
        <dbReference type="PROSITE" id="PS01179"/>
    </source>
</evidence>
<feature type="compositionally biased region" description="Polar residues" evidence="1">
    <location>
        <begin position="11"/>
        <end position="39"/>
    </location>
</feature>
<dbReference type="Proteomes" id="UP001460270">
    <property type="component" value="Unassembled WGS sequence"/>
</dbReference>